<dbReference type="AlphaFoldDB" id="A0A1J9RC56"/>
<comment type="caution">
    <text evidence="1">The sequence shown here is derived from an EMBL/GenBank/DDBJ whole genome shotgun (WGS) entry which is preliminary data.</text>
</comment>
<gene>
    <name evidence="1" type="ORF">ACJ73_03395</name>
</gene>
<dbReference type="EMBL" id="LGTZ01000408">
    <property type="protein sequence ID" value="OJD25237.1"/>
    <property type="molecule type" value="Genomic_DNA"/>
</dbReference>
<dbReference type="OrthoDB" id="3779652at2759"/>
<accession>A0A1J9RC56</accession>
<protein>
    <submittedName>
        <fullName evidence="1">Uncharacterized protein</fullName>
    </submittedName>
</protein>
<proteinExistence type="predicted"/>
<dbReference type="Proteomes" id="UP000242791">
    <property type="component" value="Unassembled WGS sequence"/>
</dbReference>
<sequence length="153" mass="17647">MKEKIRLIKSEINEIGLLLYSDFDPGACALGPTSENWRGWQKILNSLSRSGKRFRPNPIWISKICFAAFKNVNLEERIKRVREKIDDLREFSTVAFWLAQNRTDVSTAITEVEITRLLGHQKWINETSESLTTTVQGVPTRKEHLVLSSQCTR</sequence>
<organism evidence="1 2">
    <name type="scientific">Blastomyces percursus</name>
    <dbReference type="NCBI Taxonomy" id="1658174"/>
    <lineage>
        <taxon>Eukaryota</taxon>
        <taxon>Fungi</taxon>
        <taxon>Dikarya</taxon>
        <taxon>Ascomycota</taxon>
        <taxon>Pezizomycotina</taxon>
        <taxon>Eurotiomycetes</taxon>
        <taxon>Eurotiomycetidae</taxon>
        <taxon>Onygenales</taxon>
        <taxon>Ajellomycetaceae</taxon>
        <taxon>Blastomyces</taxon>
    </lineage>
</organism>
<evidence type="ECO:0000313" key="2">
    <source>
        <dbReference type="Proteomes" id="UP000242791"/>
    </source>
</evidence>
<name>A0A1J9RC56_9EURO</name>
<dbReference type="VEuPathDB" id="FungiDB:ACJ73_03395"/>
<evidence type="ECO:0000313" key="1">
    <source>
        <dbReference type="EMBL" id="OJD25237.1"/>
    </source>
</evidence>
<reference evidence="1 2" key="1">
    <citation type="submission" date="2015-08" db="EMBL/GenBank/DDBJ databases">
        <title>Emmonsia species relationships and genome sequence.</title>
        <authorList>
            <person name="Cuomo C.A."/>
            <person name="Schwartz I.S."/>
            <person name="Kenyon C."/>
            <person name="De Hoog G.S."/>
            <person name="Govender N.P."/>
            <person name="Botha A."/>
            <person name="Moreno L."/>
            <person name="De Vries M."/>
            <person name="Munoz J.F."/>
            <person name="Stielow J.B."/>
        </authorList>
    </citation>
    <scope>NUCLEOTIDE SEQUENCE [LARGE SCALE GENOMIC DNA]</scope>
    <source>
        <strain evidence="1 2">EI222</strain>
    </source>
</reference>
<keyword evidence="2" id="KW-1185">Reference proteome</keyword>